<dbReference type="InterPro" id="IPR000668">
    <property type="entry name" value="Peptidase_C1A_C"/>
</dbReference>
<accession>A0A917GGI8</accession>
<reference evidence="4" key="1">
    <citation type="journal article" date="2014" name="Int. J. Syst. Evol. Microbiol.">
        <title>Complete genome sequence of Corynebacterium casei LMG S-19264T (=DSM 44701T), isolated from a smear-ripened cheese.</title>
        <authorList>
            <consortium name="US DOE Joint Genome Institute (JGI-PGF)"/>
            <person name="Walter F."/>
            <person name="Albersmeier A."/>
            <person name="Kalinowski J."/>
            <person name="Ruckert C."/>
        </authorList>
    </citation>
    <scope>NUCLEOTIDE SEQUENCE</scope>
    <source>
        <strain evidence="4">CGMCC 1.12751</strain>
    </source>
</reference>
<organism evidence="4 5">
    <name type="scientific">Bizionia arctica</name>
    <dbReference type="NCBI Taxonomy" id="1495645"/>
    <lineage>
        <taxon>Bacteria</taxon>
        <taxon>Pseudomonadati</taxon>
        <taxon>Bacteroidota</taxon>
        <taxon>Flavobacteriia</taxon>
        <taxon>Flavobacteriales</taxon>
        <taxon>Flavobacteriaceae</taxon>
        <taxon>Bizionia</taxon>
    </lineage>
</organism>
<dbReference type="PROSITE" id="PS00139">
    <property type="entry name" value="THIOL_PROTEASE_CYS"/>
    <property type="match status" value="1"/>
</dbReference>
<dbReference type="InterPro" id="IPR038765">
    <property type="entry name" value="Papain-like_cys_pep_sf"/>
</dbReference>
<dbReference type="GO" id="GO:0006508">
    <property type="term" value="P:proteolysis"/>
    <property type="evidence" value="ECO:0007669"/>
    <property type="project" value="InterPro"/>
</dbReference>
<dbReference type="AlphaFoldDB" id="A0A917GGI8"/>
<proteinExistence type="inferred from homology"/>
<comment type="similarity">
    <text evidence="1">Belongs to the peptidase C1 family.</text>
</comment>
<dbReference type="SMR" id="A0A917GGI8"/>
<dbReference type="InterPro" id="IPR000169">
    <property type="entry name" value="Pept_cys_AS"/>
</dbReference>
<dbReference type="SUPFAM" id="SSF54001">
    <property type="entry name" value="Cysteine proteinases"/>
    <property type="match status" value="1"/>
</dbReference>
<dbReference type="EMBL" id="BMFQ01000002">
    <property type="protein sequence ID" value="GGG45014.1"/>
    <property type="molecule type" value="Genomic_DNA"/>
</dbReference>
<dbReference type="Gene3D" id="3.90.70.10">
    <property type="entry name" value="Cysteine proteinases"/>
    <property type="match status" value="1"/>
</dbReference>
<evidence type="ECO:0000313" key="4">
    <source>
        <dbReference type="EMBL" id="GGG45014.1"/>
    </source>
</evidence>
<evidence type="ECO:0000259" key="3">
    <source>
        <dbReference type="SMART" id="SM00645"/>
    </source>
</evidence>
<name>A0A917GGI8_9FLAO</name>
<reference evidence="4" key="2">
    <citation type="submission" date="2020-09" db="EMBL/GenBank/DDBJ databases">
        <authorList>
            <person name="Sun Q."/>
            <person name="Zhou Y."/>
        </authorList>
    </citation>
    <scope>NUCLEOTIDE SEQUENCE</scope>
    <source>
        <strain evidence="4">CGMCC 1.12751</strain>
    </source>
</reference>
<dbReference type="SMART" id="SM00645">
    <property type="entry name" value="Pept_C1"/>
    <property type="match status" value="1"/>
</dbReference>
<dbReference type="Pfam" id="PF00112">
    <property type="entry name" value="Peptidase_C1"/>
    <property type="match status" value="1"/>
</dbReference>
<dbReference type="InterPro" id="IPR013128">
    <property type="entry name" value="Peptidase_C1A"/>
</dbReference>
<evidence type="ECO:0000313" key="5">
    <source>
        <dbReference type="Proteomes" id="UP000625976"/>
    </source>
</evidence>
<gene>
    <name evidence="4" type="ORF">GCM10010976_15770</name>
</gene>
<comment type="caution">
    <text evidence="4">The sequence shown here is derived from an EMBL/GenBank/DDBJ whole genome shotgun (WGS) entry which is preliminary data.</text>
</comment>
<feature type="chain" id="PRO_5037391167" description="Peptidase C1A papain C-terminal domain-containing protein" evidence="2">
    <location>
        <begin position="22"/>
        <end position="404"/>
    </location>
</feature>
<sequence length="404" mass="45240">MRINKYLVFTIITLCSFFAKAQENKGRGIQLPTDNEFKEIFKIQSNYVQGGQKIYNLTSSVYGDANAPTFDLRDINGLTSVKDQGSCGSCWAFSAVATIESSNLLINKKYLDLSEQSLVNCVADSQGCEGGWYDHAYSWLLLNNKDVALEDEIPYKNSDLSCSLYEGNSNVKIANYNFLIGNPSIEEIKNALVRHGALAVALYSNNTQFSNYKGGVIKALNSAPDHAVTIVGWDDTQEAWLIKNSWGTAWGINGFGWVGYNTTGITAFSWVDVTRNDVIEESELEPKSDLDLVEIDFVHVLGSLQVHQELYVKIDDDLVKIFGMNKKEIKYHNKVYVSKGKHEFEIITKSIIKKDNKKSMIFGISLGKINVTEDVSYKLVYKSRVNESNVFKLSLEADDIKIGE</sequence>
<keyword evidence="5" id="KW-1185">Reference proteome</keyword>
<dbReference type="InterPro" id="IPR039417">
    <property type="entry name" value="Peptidase_C1A_papain-like"/>
</dbReference>
<keyword evidence="2" id="KW-0732">Signal</keyword>
<feature type="domain" description="Peptidase C1A papain C-terminal" evidence="3">
    <location>
        <begin position="66"/>
        <end position="273"/>
    </location>
</feature>
<protein>
    <recommendedName>
        <fullName evidence="3">Peptidase C1A papain C-terminal domain-containing protein</fullName>
    </recommendedName>
</protein>
<dbReference type="PRINTS" id="PR00705">
    <property type="entry name" value="PAPAIN"/>
</dbReference>
<evidence type="ECO:0000256" key="2">
    <source>
        <dbReference type="SAM" id="SignalP"/>
    </source>
</evidence>
<dbReference type="RefSeq" id="WP_188463592.1">
    <property type="nucleotide sequence ID" value="NZ_BMFQ01000002.1"/>
</dbReference>
<evidence type="ECO:0000256" key="1">
    <source>
        <dbReference type="ARBA" id="ARBA00008455"/>
    </source>
</evidence>
<feature type="signal peptide" evidence="2">
    <location>
        <begin position="1"/>
        <end position="21"/>
    </location>
</feature>
<dbReference type="GO" id="GO:0008234">
    <property type="term" value="F:cysteine-type peptidase activity"/>
    <property type="evidence" value="ECO:0007669"/>
    <property type="project" value="InterPro"/>
</dbReference>
<dbReference type="Proteomes" id="UP000625976">
    <property type="component" value="Unassembled WGS sequence"/>
</dbReference>
<dbReference type="CDD" id="cd02248">
    <property type="entry name" value="Peptidase_C1A"/>
    <property type="match status" value="1"/>
</dbReference>
<dbReference type="PANTHER" id="PTHR12411">
    <property type="entry name" value="CYSTEINE PROTEASE FAMILY C1-RELATED"/>
    <property type="match status" value="1"/>
</dbReference>